<evidence type="ECO:0000313" key="3">
    <source>
        <dbReference type="Proteomes" id="UP000199095"/>
    </source>
</evidence>
<sequence>MATSQTVRSQLQLVFETGTDENGEITYKNKNFNNVKTGATPDQLMAVTNALVPLQERTLYSVERNDASILFN</sequence>
<evidence type="ECO:0000259" key="1">
    <source>
        <dbReference type="Pfam" id="PF07872"/>
    </source>
</evidence>
<dbReference type="Proteomes" id="UP000199095">
    <property type="component" value="Unassembled WGS sequence"/>
</dbReference>
<gene>
    <name evidence="2" type="ORF">SAMN05421676_11144</name>
</gene>
<dbReference type="Pfam" id="PF07872">
    <property type="entry name" value="DUF1659"/>
    <property type="match status" value="1"/>
</dbReference>
<reference evidence="3" key="1">
    <citation type="submission" date="2016-10" db="EMBL/GenBank/DDBJ databases">
        <authorList>
            <person name="Varghese N."/>
            <person name="Submissions S."/>
        </authorList>
    </citation>
    <scope>NUCLEOTIDE SEQUENCE [LARGE SCALE GENOMIC DNA]</scope>
    <source>
        <strain evidence="3">CGMCC 1.3566</strain>
    </source>
</reference>
<name>A0A1I0I892_9BACI</name>
<organism evidence="2 3">
    <name type="scientific">Salinibacillus kushneri</name>
    <dbReference type="NCBI Taxonomy" id="237682"/>
    <lineage>
        <taxon>Bacteria</taxon>
        <taxon>Bacillati</taxon>
        <taxon>Bacillota</taxon>
        <taxon>Bacilli</taxon>
        <taxon>Bacillales</taxon>
        <taxon>Bacillaceae</taxon>
        <taxon>Salinibacillus</taxon>
    </lineage>
</organism>
<dbReference type="AlphaFoldDB" id="A0A1I0I892"/>
<dbReference type="STRING" id="237682.SAMN05421676_11144"/>
<dbReference type="OrthoDB" id="48766at2"/>
<keyword evidence="3" id="KW-1185">Reference proteome</keyword>
<dbReference type="RefSeq" id="WP_093136864.1">
    <property type="nucleotide sequence ID" value="NZ_FOHJ01000011.1"/>
</dbReference>
<dbReference type="EMBL" id="FOHJ01000011">
    <property type="protein sequence ID" value="SET92941.1"/>
    <property type="molecule type" value="Genomic_DNA"/>
</dbReference>
<protein>
    <recommendedName>
        <fullName evidence="1">DUF1659 domain-containing protein</fullName>
    </recommendedName>
</protein>
<evidence type="ECO:0000313" key="2">
    <source>
        <dbReference type="EMBL" id="SET92941.1"/>
    </source>
</evidence>
<accession>A0A1I0I892</accession>
<feature type="domain" description="DUF1659" evidence="1">
    <location>
        <begin position="2"/>
        <end position="70"/>
    </location>
</feature>
<dbReference type="InterPro" id="IPR012454">
    <property type="entry name" value="DUF1659"/>
</dbReference>
<proteinExistence type="predicted"/>